<gene>
    <name evidence="3" type="ORF">BsIDN1_32440</name>
</gene>
<sequence length="91" mass="10369">MKILDAPSLLSAVEQRSKVYQELRDEMQHVKKSIKKSVSGLGNEFTGKGADNIKAFYEDLALFTQTLILTLSICKKSVFRWGKKESLMMNR</sequence>
<protein>
    <recommendedName>
        <fullName evidence="2">LXG domain-containing protein</fullName>
    </recommendedName>
</protein>
<evidence type="ECO:0000313" key="3">
    <source>
        <dbReference type="EMBL" id="BBP89626.1"/>
    </source>
</evidence>
<evidence type="ECO:0000256" key="1">
    <source>
        <dbReference type="ARBA" id="ARBA00034117"/>
    </source>
</evidence>
<evidence type="ECO:0000313" key="4">
    <source>
        <dbReference type="Proteomes" id="UP000464658"/>
    </source>
</evidence>
<evidence type="ECO:0000259" key="2">
    <source>
        <dbReference type="Pfam" id="PF04740"/>
    </source>
</evidence>
<dbReference type="Pfam" id="PF04740">
    <property type="entry name" value="LXG"/>
    <property type="match status" value="1"/>
</dbReference>
<organism evidence="3 4">
    <name type="scientific">Bacillus safensis</name>
    <dbReference type="NCBI Taxonomy" id="561879"/>
    <lineage>
        <taxon>Bacteria</taxon>
        <taxon>Bacillati</taxon>
        <taxon>Bacillota</taxon>
        <taxon>Bacilli</taxon>
        <taxon>Bacillales</taxon>
        <taxon>Bacillaceae</taxon>
        <taxon>Bacillus</taxon>
    </lineage>
</organism>
<dbReference type="EMBL" id="AP021906">
    <property type="protein sequence ID" value="BBP89626.1"/>
    <property type="molecule type" value="Genomic_DNA"/>
</dbReference>
<feature type="domain" description="LXG" evidence="2">
    <location>
        <begin position="2"/>
        <end position="62"/>
    </location>
</feature>
<comment type="similarity">
    <text evidence="1">In the N-terminal section; belongs to the LXG family.</text>
</comment>
<reference evidence="3 4" key="1">
    <citation type="submission" date="2019-12" db="EMBL/GenBank/DDBJ databases">
        <title>Full genome sequence of a Bacillus safensis strain isolated from commercially available natto in Indonesia.</title>
        <authorList>
            <person name="Yoshida M."/>
            <person name="Uomi M."/>
            <person name="Waturangi D."/>
            <person name="Ekaputri J.J."/>
            <person name="Setiamarga D.H.E."/>
        </authorList>
    </citation>
    <scope>NUCLEOTIDE SEQUENCE [LARGE SCALE GENOMIC DNA]</scope>
    <source>
        <strain evidence="3 4">IDN1</strain>
    </source>
</reference>
<proteinExistence type="inferred from homology"/>
<name>A0A5S9MDL9_BACIA</name>
<dbReference type="AlphaFoldDB" id="A0A5S9MDL9"/>
<dbReference type="InterPro" id="IPR006829">
    <property type="entry name" value="LXG_dom"/>
</dbReference>
<dbReference type="Proteomes" id="UP000464658">
    <property type="component" value="Chromosome"/>
</dbReference>
<accession>A0A5S9MDL9</accession>